<name>A0ABV6N0Y7_9PSEU</name>
<accession>A0ABV6N0Y7</accession>
<evidence type="ECO:0000313" key="2">
    <source>
        <dbReference type="EMBL" id="MFC0546231.1"/>
    </source>
</evidence>
<protein>
    <submittedName>
        <fullName evidence="2">DUF222 domain-containing protein</fullName>
    </submittedName>
</protein>
<dbReference type="InterPro" id="IPR003870">
    <property type="entry name" value="DUF222"/>
</dbReference>
<dbReference type="RefSeq" id="WP_379794385.1">
    <property type="nucleotide sequence ID" value="NZ_JBHLUD010000012.1"/>
</dbReference>
<keyword evidence="3" id="KW-1185">Reference proteome</keyword>
<dbReference type="EMBL" id="JBHLUD010000012">
    <property type="protein sequence ID" value="MFC0546231.1"/>
    <property type="molecule type" value="Genomic_DNA"/>
</dbReference>
<reference evidence="2 3" key="1">
    <citation type="submission" date="2024-09" db="EMBL/GenBank/DDBJ databases">
        <authorList>
            <person name="Sun Q."/>
            <person name="Mori K."/>
        </authorList>
    </citation>
    <scope>NUCLEOTIDE SEQUENCE [LARGE SCALE GENOMIC DNA]</scope>
    <source>
        <strain evidence="2 3">TBRC 1432</strain>
    </source>
</reference>
<evidence type="ECO:0000313" key="3">
    <source>
        <dbReference type="Proteomes" id="UP001589810"/>
    </source>
</evidence>
<feature type="non-terminal residue" evidence="2">
    <location>
        <position position="1"/>
    </location>
</feature>
<dbReference type="Proteomes" id="UP001589810">
    <property type="component" value="Unassembled WGS sequence"/>
</dbReference>
<feature type="domain" description="DUF222" evidence="1">
    <location>
        <begin position="13"/>
        <end position="204"/>
    </location>
</feature>
<dbReference type="Pfam" id="PF02720">
    <property type="entry name" value="DUF222"/>
    <property type="match status" value="1"/>
</dbReference>
<evidence type="ECO:0000259" key="1">
    <source>
        <dbReference type="Pfam" id="PF02720"/>
    </source>
</evidence>
<gene>
    <name evidence="2" type="ORF">ACFFH7_32275</name>
</gene>
<proteinExistence type="predicted"/>
<sequence>HAELFRSRQIREAAGAGVLSRLHLNVIGKTLDEAPEVDRDKVEAVLLENAVEFDGARLKAIGLRILQLLDQDGKAPDDRELARPERELSVETRRDGSVVIRGRIDAEAGAGLEALLSPLAKPTSGKDSRTLVERQGDALVEIIGMAAASEDLPVEGGERPHLALTMSMAEFEQRKATARIEGGGVLNVHSVRRIGCDSKVMRVILGRGRRCWMWGGPGGRSRGRSGRR</sequence>
<comment type="caution">
    <text evidence="2">The sequence shown here is derived from an EMBL/GenBank/DDBJ whole genome shotgun (WGS) entry which is preliminary data.</text>
</comment>
<organism evidence="2 3">
    <name type="scientific">Kutzneria chonburiensis</name>
    <dbReference type="NCBI Taxonomy" id="1483604"/>
    <lineage>
        <taxon>Bacteria</taxon>
        <taxon>Bacillati</taxon>
        <taxon>Actinomycetota</taxon>
        <taxon>Actinomycetes</taxon>
        <taxon>Pseudonocardiales</taxon>
        <taxon>Pseudonocardiaceae</taxon>
        <taxon>Kutzneria</taxon>
    </lineage>
</organism>